<organism evidence="1">
    <name type="scientific">Rhizophora mucronata</name>
    <name type="common">Asiatic mangrove</name>
    <dbReference type="NCBI Taxonomy" id="61149"/>
    <lineage>
        <taxon>Eukaryota</taxon>
        <taxon>Viridiplantae</taxon>
        <taxon>Streptophyta</taxon>
        <taxon>Embryophyta</taxon>
        <taxon>Tracheophyta</taxon>
        <taxon>Spermatophyta</taxon>
        <taxon>Magnoliopsida</taxon>
        <taxon>eudicotyledons</taxon>
        <taxon>Gunneridae</taxon>
        <taxon>Pentapetalae</taxon>
        <taxon>rosids</taxon>
        <taxon>fabids</taxon>
        <taxon>Malpighiales</taxon>
        <taxon>Rhizophoraceae</taxon>
        <taxon>Rhizophora</taxon>
    </lineage>
</organism>
<sequence>MEEKIGNCVQI</sequence>
<accession>A0A2P2QIQ5</accession>
<name>A0A2P2QIQ5_RHIMU</name>
<proteinExistence type="predicted"/>
<evidence type="ECO:0000313" key="1">
    <source>
        <dbReference type="EMBL" id="MBX66873.1"/>
    </source>
</evidence>
<dbReference type="EMBL" id="GGEC01086389">
    <property type="protein sequence ID" value="MBX66873.1"/>
    <property type="molecule type" value="Transcribed_RNA"/>
</dbReference>
<protein>
    <submittedName>
        <fullName evidence="1">Uncharacterized protein</fullName>
    </submittedName>
</protein>
<reference evidence="1" key="1">
    <citation type="submission" date="2018-02" db="EMBL/GenBank/DDBJ databases">
        <title>Rhizophora mucronata_Transcriptome.</title>
        <authorList>
            <person name="Meera S.P."/>
            <person name="Sreeshan A."/>
            <person name="Augustine A."/>
        </authorList>
    </citation>
    <scope>NUCLEOTIDE SEQUENCE</scope>
    <source>
        <tissue evidence="1">Leaf</tissue>
    </source>
</reference>